<dbReference type="Gene3D" id="3.40.50.300">
    <property type="entry name" value="P-loop containing nucleotide triphosphate hydrolases"/>
    <property type="match status" value="1"/>
</dbReference>
<dbReference type="GO" id="GO:0005524">
    <property type="term" value="F:ATP binding"/>
    <property type="evidence" value="ECO:0007669"/>
    <property type="project" value="UniProtKB-KW"/>
</dbReference>
<reference evidence="6" key="1">
    <citation type="submission" date="2022-08" db="EMBL/GenBank/DDBJ databases">
        <title>Draft genome sequencing of Roseisolibacter agri AW1220.</title>
        <authorList>
            <person name="Tobiishi Y."/>
            <person name="Tonouchi A."/>
        </authorList>
    </citation>
    <scope>NUCLEOTIDE SEQUENCE</scope>
    <source>
        <strain evidence="6">AW1220</strain>
    </source>
</reference>
<comment type="similarity">
    <text evidence="1">Belongs to the ABC transporter superfamily.</text>
</comment>
<keyword evidence="3" id="KW-0547">Nucleotide-binding</keyword>
<sequence>MSAVATMPVDAPREVAGPRADAPPVIRVDGVSRWFGSVVAVSDVSFDIGPGITGLLGPNGAGKTTLLRMMTGLAATSSGTVTMFGQPVRDNPPLYRRVGVMSEHETVYGFMQGREFVRMMGRLRHVEDLEAAVDRAIALVDMADAQHRAMDTYSRGMRQRMRLAGTLVHDPDVLILDEPLNGADPRQRLHFKRLLQQLAADGRTIVLSSHILEEVEELADTVLLIVNGKLAASGGFRAIRAALDQRPYHVRVTCDAPRALAAAAVGLPSVDAVNLDPDGSVVILSRNVSDVQLALPRLARGAGIRLQRVEPLDDSLESVFGYLVEG</sequence>
<dbReference type="SUPFAM" id="SSF52540">
    <property type="entry name" value="P-loop containing nucleoside triphosphate hydrolases"/>
    <property type="match status" value="1"/>
</dbReference>
<dbReference type="Proteomes" id="UP001161325">
    <property type="component" value="Unassembled WGS sequence"/>
</dbReference>
<evidence type="ECO:0000256" key="2">
    <source>
        <dbReference type="ARBA" id="ARBA00022448"/>
    </source>
</evidence>
<evidence type="ECO:0000259" key="5">
    <source>
        <dbReference type="PROSITE" id="PS50893"/>
    </source>
</evidence>
<dbReference type="InterPro" id="IPR027417">
    <property type="entry name" value="P-loop_NTPase"/>
</dbReference>
<name>A0AA37V594_9BACT</name>
<comment type="caution">
    <text evidence="6">The sequence shown here is derived from an EMBL/GenBank/DDBJ whole genome shotgun (WGS) entry which is preliminary data.</text>
</comment>
<dbReference type="PANTHER" id="PTHR43335">
    <property type="entry name" value="ABC TRANSPORTER, ATP-BINDING PROTEIN"/>
    <property type="match status" value="1"/>
</dbReference>
<keyword evidence="4 6" id="KW-0067">ATP-binding</keyword>
<dbReference type="EMBL" id="BRXS01000001">
    <property type="protein sequence ID" value="GLC23846.1"/>
    <property type="molecule type" value="Genomic_DNA"/>
</dbReference>
<keyword evidence="2" id="KW-0813">Transport</keyword>
<evidence type="ECO:0000313" key="6">
    <source>
        <dbReference type="EMBL" id="GLC23846.1"/>
    </source>
</evidence>
<dbReference type="GO" id="GO:0016887">
    <property type="term" value="F:ATP hydrolysis activity"/>
    <property type="evidence" value="ECO:0007669"/>
    <property type="project" value="InterPro"/>
</dbReference>
<dbReference type="AlphaFoldDB" id="A0AA37V594"/>
<dbReference type="Pfam" id="PF00005">
    <property type="entry name" value="ABC_tran"/>
    <property type="match status" value="1"/>
</dbReference>
<keyword evidence="7" id="KW-1185">Reference proteome</keyword>
<dbReference type="SMART" id="SM00382">
    <property type="entry name" value="AAA"/>
    <property type="match status" value="1"/>
</dbReference>
<evidence type="ECO:0000256" key="1">
    <source>
        <dbReference type="ARBA" id="ARBA00005417"/>
    </source>
</evidence>
<dbReference type="InterPro" id="IPR003439">
    <property type="entry name" value="ABC_transporter-like_ATP-bd"/>
</dbReference>
<evidence type="ECO:0000313" key="7">
    <source>
        <dbReference type="Proteomes" id="UP001161325"/>
    </source>
</evidence>
<proteinExistence type="inferred from homology"/>
<accession>A0AA37V594</accession>
<evidence type="ECO:0000256" key="4">
    <source>
        <dbReference type="ARBA" id="ARBA00022840"/>
    </source>
</evidence>
<feature type="domain" description="ABC transporter" evidence="5">
    <location>
        <begin position="26"/>
        <end position="252"/>
    </location>
</feature>
<dbReference type="PANTHER" id="PTHR43335:SF11">
    <property type="entry name" value="ABC TRANSPORTER RELATED"/>
    <property type="match status" value="1"/>
</dbReference>
<dbReference type="CDD" id="cd03230">
    <property type="entry name" value="ABC_DR_subfamily_A"/>
    <property type="match status" value="1"/>
</dbReference>
<dbReference type="InterPro" id="IPR003593">
    <property type="entry name" value="AAA+_ATPase"/>
</dbReference>
<gene>
    <name evidence="6" type="ORF">rosag_03590</name>
</gene>
<protein>
    <submittedName>
        <fullName evidence="6">ABC transporter ATP-binding protein</fullName>
    </submittedName>
</protein>
<evidence type="ECO:0000256" key="3">
    <source>
        <dbReference type="ARBA" id="ARBA00022741"/>
    </source>
</evidence>
<dbReference type="PROSITE" id="PS50893">
    <property type="entry name" value="ABC_TRANSPORTER_2"/>
    <property type="match status" value="1"/>
</dbReference>
<organism evidence="6 7">
    <name type="scientific">Roseisolibacter agri</name>
    <dbReference type="NCBI Taxonomy" id="2014610"/>
    <lineage>
        <taxon>Bacteria</taxon>
        <taxon>Pseudomonadati</taxon>
        <taxon>Gemmatimonadota</taxon>
        <taxon>Gemmatimonadia</taxon>
        <taxon>Gemmatimonadales</taxon>
        <taxon>Gemmatimonadaceae</taxon>
        <taxon>Roseisolibacter</taxon>
    </lineage>
</organism>